<dbReference type="Gene3D" id="3.90.320.10">
    <property type="match status" value="1"/>
</dbReference>
<evidence type="ECO:0000256" key="1">
    <source>
        <dbReference type="ARBA" id="ARBA00001966"/>
    </source>
</evidence>
<dbReference type="GO" id="GO:0006281">
    <property type="term" value="P:DNA repair"/>
    <property type="evidence" value="ECO:0007669"/>
    <property type="project" value="UniProtKB-KW"/>
</dbReference>
<keyword evidence="5 19" id="KW-0540">Nuclease</keyword>
<dbReference type="PANTHER" id="PTHR10887">
    <property type="entry name" value="DNA2/NAM7 HELICASE FAMILY"/>
    <property type="match status" value="1"/>
</dbReference>
<dbReference type="Pfam" id="PF13087">
    <property type="entry name" value="AAA_12"/>
    <property type="match status" value="1"/>
</dbReference>
<dbReference type="GO" id="GO:0005634">
    <property type="term" value="C:nucleus"/>
    <property type="evidence" value="ECO:0007669"/>
    <property type="project" value="UniProtKB-SubCell"/>
</dbReference>
<evidence type="ECO:0000256" key="19">
    <source>
        <dbReference type="RuleBase" id="RU367041"/>
    </source>
</evidence>
<dbReference type="GO" id="GO:0005694">
    <property type="term" value="C:chromosome"/>
    <property type="evidence" value="ECO:0007669"/>
    <property type="project" value="UniProtKB-SubCell"/>
</dbReference>
<reference evidence="24" key="1">
    <citation type="submission" date="2021-01" db="EMBL/GenBank/DDBJ databases">
        <authorList>
            <person name="Corre E."/>
            <person name="Pelletier E."/>
            <person name="Niang G."/>
            <person name="Scheremetjew M."/>
            <person name="Finn R."/>
            <person name="Kale V."/>
            <person name="Holt S."/>
            <person name="Cochrane G."/>
            <person name="Meng A."/>
            <person name="Brown T."/>
            <person name="Cohen L."/>
        </authorList>
    </citation>
    <scope>NUCLEOTIDE SEQUENCE</scope>
    <source>
        <strain evidence="24">NY070348D</strain>
    </source>
</reference>
<keyword evidence="12 19" id="KW-0408">Iron</keyword>
<keyword evidence="4 19" id="KW-0235">DNA replication</keyword>
<evidence type="ECO:0000256" key="18">
    <source>
        <dbReference type="ARBA" id="ARBA00047995"/>
    </source>
</evidence>
<keyword evidence="16 19" id="KW-0539">Nucleus</keyword>
<dbReference type="GO" id="GO:0005524">
    <property type="term" value="F:ATP binding"/>
    <property type="evidence" value="ECO:0007669"/>
    <property type="project" value="UniProtKB-UniRule"/>
</dbReference>
<evidence type="ECO:0000259" key="21">
    <source>
        <dbReference type="Pfam" id="PF08696"/>
    </source>
</evidence>
<keyword evidence="8 19" id="KW-0227">DNA damage</keyword>
<dbReference type="GO" id="GO:0017116">
    <property type="term" value="F:single-stranded DNA helicase activity"/>
    <property type="evidence" value="ECO:0007669"/>
    <property type="project" value="UniProtKB-UniRule"/>
</dbReference>
<evidence type="ECO:0000256" key="2">
    <source>
        <dbReference type="ARBA" id="ARBA00007913"/>
    </source>
</evidence>
<dbReference type="InterPro" id="IPR014808">
    <property type="entry name" value="DNA_replication_fac_Dna2_N"/>
</dbReference>
<evidence type="ECO:0000256" key="3">
    <source>
        <dbReference type="ARBA" id="ARBA00022485"/>
    </source>
</evidence>
<feature type="domain" description="DNA replication factor Dna2 N-terminal" evidence="21">
    <location>
        <begin position="376"/>
        <end position="588"/>
    </location>
</feature>
<dbReference type="SUPFAM" id="SSF52540">
    <property type="entry name" value="P-loop containing nucleoside triphosphate hydrolases"/>
    <property type="match status" value="1"/>
</dbReference>
<evidence type="ECO:0000256" key="13">
    <source>
        <dbReference type="ARBA" id="ARBA00023014"/>
    </source>
</evidence>
<comment type="catalytic activity">
    <reaction evidence="18 19">
        <text>ATP + H2O = ADP + phosphate + H(+)</text>
        <dbReference type="Rhea" id="RHEA:13065"/>
        <dbReference type="ChEBI" id="CHEBI:15377"/>
        <dbReference type="ChEBI" id="CHEBI:15378"/>
        <dbReference type="ChEBI" id="CHEBI:30616"/>
        <dbReference type="ChEBI" id="CHEBI:43474"/>
        <dbReference type="ChEBI" id="CHEBI:456216"/>
        <dbReference type="EC" id="3.6.4.12"/>
    </reaction>
</comment>
<dbReference type="InterPro" id="IPR026851">
    <property type="entry name" value="Dna2/JHS1_DEXXQ-box"/>
</dbReference>
<keyword evidence="7 19" id="KW-0547">Nucleotide-binding</keyword>
<dbReference type="InterPro" id="IPR041677">
    <property type="entry name" value="DNA2/NAM7_AAA_11"/>
</dbReference>
<gene>
    <name evidence="24" type="ORF">QSP1433_LOCUS10123</name>
</gene>
<dbReference type="Gene3D" id="3.40.50.300">
    <property type="entry name" value="P-loop containing nucleotide triphosphate hydrolases"/>
    <property type="match status" value="2"/>
</dbReference>
<protein>
    <recommendedName>
        <fullName evidence="19">DNA replication ATP-dependent helicase/nuclease</fullName>
        <ecNumber evidence="19">3.1.-.-</ecNumber>
        <ecNumber evidence="19">3.6.4.12</ecNumber>
    </recommendedName>
</protein>
<dbReference type="GO" id="GO:0051539">
    <property type="term" value="F:4 iron, 4 sulfur cluster binding"/>
    <property type="evidence" value="ECO:0007669"/>
    <property type="project" value="UniProtKB-UniRule"/>
</dbReference>
<evidence type="ECO:0000256" key="14">
    <source>
        <dbReference type="ARBA" id="ARBA00023125"/>
    </source>
</evidence>
<dbReference type="GO" id="GO:0046872">
    <property type="term" value="F:metal ion binding"/>
    <property type="evidence" value="ECO:0007669"/>
    <property type="project" value="UniProtKB-UniRule"/>
</dbReference>
<feature type="region of interest" description="Disordered" evidence="20">
    <location>
        <begin position="1"/>
        <end position="27"/>
    </location>
</feature>
<keyword evidence="19" id="KW-0158">Chromosome</keyword>
<keyword evidence="11 19" id="KW-0067">ATP-binding</keyword>
<keyword evidence="9 19" id="KW-0378">Hydrolase</keyword>
<feature type="domain" description="DNA2/NAM7 helicase helicase" evidence="22">
    <location>
        <begin position="1012"/>
        <end position="1104"/>
    </location>
</feature>
<comment type="similarity">
    <text evidence="2 19">Belongs to the DNA2/NAM7 helicase family.</text>
</comment>
<dbReference type="GO" id="GO:0033567">
    <property type="term" value="P:DNA replication, Okazaki fragment processing"/>
    <property type="evidence" value="ECO:0007669"/>
    <property type="project" value="UniProtKB-UniRule"/>
</dbReference>
<evidence type="ECO:0000256" key="9">
    <source>
        <dbReference type="ARBA" id="ARBA00022801"/>
    </source>
</evidence>
<evidence type="ECO:0000256" key="15">
    <source>
        <dbReference type="ARBA" id="ARBA00023204"/>
    </source>
</evidence>
<keyword evidence="17 19" id="KW-0511">Multifunctional enzyme</keyword>
<dbReference type="GO" id="GO:0017108">
    <property type="term" value="F:5'-flap endonuclease activity"/>
    <property type="evidence" value="ECO:0007669"/>
    <property type="project" value="UniProtKB-UniRule"/>
</dbReference>
<dbReference type="Pfam" id="PF13086">
    <property type="entry name" value="AAA_11"/>
    <property type="match status" value="2"/>
</dbReference>
<evidence type="ECO:0000256" key="16">
    <source>
        <dbReference type="ARBA" id="ARBA00023242"/>
    </source>
</evidence>
<evidence type="ECO:0000256" key="12">
    <source>
        <dbReference type="ARBA" id="ARBA00023004"/>
    </source>
</evidence>
<comment type="cofactor">
    <cofactor evidence="1">
        <name>[4Fe-4S] cluster</name>
        <dbReference type="ChEBI" id="CHEBI:49883"/>
    </cofactor>
</comment>
<evidence type="ECO:0000256" key="4">
    <source>
        <dbReference type="ARBA" id="ARBA00022705"/>
    </source>
</evidence>
<organism evidence="24">
    <name type="scientific">Mucochytrium quahogii</name>
    <dbReference type="NCBI Taxonomy" id="96639"/>
    <lineage>
        <taxon>Eukaryota</taxon>
        <taxon>Sar</taxon>
        <taxon>Stramenopiles</taxon>
        <taxon>Bigyra</taxon>
        <taxon>Labyrinthulomycetes</taxon>
        <taxon>Thraustochytrida</taxon>
        <taxon>Thraustochytriidae</taxon>
        <taxon>Mucochytrium</taxon>
    </lineage>
</organism>
<name>A0A7S2S4F0_9STRA</name>
<dbReference type="InterPro" id="IPR027417">
    <property type="entry name" value="P-loop_NTPase"/>
</dbReference>
<dbReference type="InterPro" id="IPR047187">
    <property type="entry name" value="SF1_C_Upf1"/>
</dbReference>
<keyword evidence="13 19" id="KW-0411">Iron-sulfur</keyword>
<dbReference type="PANTHER" id="PTHR10887:SF433">
    <property type="entry name" value="DNA REPLICATION ATP-DEPENDENT HELICASE_NUCLEASE DNA2"/>
    <property type="match status" value="1"/>
</dbReference>
<comment type="function">
    <text evidence="19">Key enzyme involved in DNA replication and DNA repair. Involved in Okazaki fragments processing by cleaving long flaps that escape FEN1: flaps that are longer than 27 nucleotides are coated by replication protein A complex (RPA), leading to recruit DNA2 which cleaves the flap until it is too short to bind RPA and becomes a substrate for FEN1. Also involved in 5'-end resection of DNA during double-strand break (DSB) repair by mediating the cleavage of 5'-ssDNA.</text>
</comment>
<evidence type="ECO:0000256" key="6">
    <source>
        <dbReference type="ARBA" id="ARBA00022723"/>
    </source>
</evidence>
<dbReference type="EC" id="3.6.4.12" evidence="19"/>
<dbReference type="InterPro" id="IPR041679">
    <property type="entry name" value="DNA2/NAM7-like_C"/>
</dbReference>
<evidence type="ECO:0000256" key="5">
    <source>
        <dbReference type="ARBA" id="ARBA00022722"/>
    </source>
</evidence>
<dbReference type="GO" id="GO:0005737">
    <property type="term" value="C:cytoplasm"/>
    <property type="evidence" value="ECO:0007669"/>
    <property type="project" value="TreeGrafter"/>
</dbReference>
<dbReference type="Pfam" id="PF08696">
    <property type="entry name" value="Dna2"/>
    <property type="match status" value="1"/>
</dbReference>
<accession>A0A7S2S4F0</accession>
<evidence type="ECO:0000256" key="10">
    <source>
        <dbReference type="ARBA" id="ARBA00022806"/>
    </source>
</evidence>
<dbReference type="EMBL" id="HBHK01016137">
    <property type="protein sequence ID" value="CAD9689093.1"/>
    <property type="molecule type" value="Transcribed_RNA"/>
</dbReference>
<dbReference type="EC" id="3.1.-.-" evidence="19"/>
<dbReference type="GO" id="GO:0071932">
    <property type="term" value="P:replication fork reversal"/>
    <property type="evidence" value="ECO:0007669"/>
    <property type="project" value="TreeGrafter"/>
</dbReference>
<evidence type="ECO:0000259" key="23">
    <source>
        <dbReference type="Pfam" id="PF13087"/>
    </source>
</evidence>
<sequence>MGDRQKKSPCRSTNAVSWGRSPRTGQRHVSRCQGVEADSEISKLGGVLANVQAQIAAKKRDRTLSTTPSKGESVCVNGEKMLLSWLVEETQTCEKSVSSSPLRKKIFPVRKKGKENDEPCKYIDTGNKENHNDKLLNMLDKLKDQIDTHSSVVVKKVKNAKSLEVLNPICANTGENTLQKSGPLLPVPTTSKNVGTVKRKLTKQEIAWKRKEAKRRLELTRKKKSLAHNIPNTKVNPRKTIVIDRTSHRSNNGVTLKPQQYAGCPSHVVSKKLKQTKLNLAGIPSSSTGTQPKHIAPIYEVSSDSDDDDLLFELAAKFDGSNGRKPMNVGSRFGNVNNVLPNSSESCGDSYTRFKVVDVVKMVDSLTLEVTSRPGKHSTQVHLKSQWVSTPVKAGDYINIIWTSDDVVHWRDLERIVVDEFNNYIIVCPDLLISPTRIVSVLACLRRAVLADHVSSFEASKSTVLGKIKHEVVERALMPIGDPQRPRFDKDYLEAVIDKVLRKPQVIDELFSVNVSESRAKVEVVEAIPALQSFSKKYIHVNATQNQENVPLASGESGRFNIQNVVATEEKMWSPKWGLLGQPDFLVNATIDGDSFMFPLELKTGRPREREHHAQVLLYSLLLGDRYQGMRTSGSKFLPNIAGMLMYVSHQNGNASEPGKDTASVRCVSRGHALLRDLIQRRNEFAAATSPHWLQGQKNDDEQASSLSSKIPVLPPVLQNEPYTCERCYEKSTCMRYHRALDDGTPETSGIDRDDFNKITAYISKPQLAYLKLWDNLIDLETVVTNSTQREIWTKTGAERELRGKCVSSMRLTSVERKSCDELSESFLVRFDRHQASTGETFPLVRDLQFEQGDYVAIGLENKHSVVESGFVHEVGPEFIVVTVKHKLRVPKDIEDPPIEMLRWRIDKDELYFGKRILKSNLMRLFQPEYHRLRELLVEMSPPRFVDENGKHPKAWLRKCHSLPGNIWSGRQKLRDVRSFEKVKALKRLMNASKKVTSRSPEHVSMINAYQNLNVDQRLAVSTVLAAQDYACIQGMPGTGKSTTLCFIIRALRLLGCSVLVCAYTHTAVDNILIKLKESAVPFVRVGKTSSVHTLIKEDTLEQKSCTVSDLQKLQKDPQLVVGATCLGVKHALIQSRKFDFCVIDEAGQITQPVCIAAMCQSGTFVLIGDDQQLPPLIKSEEAKKLGMDRSFLSELSAAHPECNAPLTLQFRMNKDIMKLANHLVYDHKLKCGNKDVETRRLHLPQYPNKDLEHTSGLSNVQWLHRVLNPDRSVVFLDTDTICCGGVQERRSITIQRLSQEDGLCSQRGQNEQVKKTRHHGKLENTTEASLTELLVVALSRCGVKLEDIGVISPYRSQLGLLKKQLARYEPQLEIQTVDNFQGRDKECIIVSLVRSNVTRDVGGLLRDWRRINVAFTRAKSKLFVIGSSQTLESSEVFSAFNKIVRANNWVCKLPFSAHLLYPNLLKKG</sequence>
<proteinExistence type="inferred from homology"/>
<evidence type="ECO:0000313" key="24">
    <source>
        <dbReference type="EMBL" id="CAD9689093.1"/>
    </source>
</evidence>
<evidence type="ECO:0000259" key="22">
    <source>
        <dbReference type="Pfam" id="PF13086"/>
    </source>
</evidence>
<evidence type="ECO:0000256" key="11">
    <source>
        <dbReference type="ARBA" id="ARBA00022840"/>
    </source>
</evidence>
<feature type="domain" description="DNA2/NAM7 helicase helicase" evidence="22">
    <location>
        <begin position="1121"/>
        <end position="1181"/>
    </location>
</feature>
<evidence type="ECO:0000256" key="8">
    <source>
        <dbReference type="ARBA" id="ARBA00022763"/>
    </source>
</evidence>
<keyword evidence="3 19" id="KW-0004">4Fe-4S</keyword>
<keyword evidence="6 19" id="KW-0479">Metal-binding</keyword>
<dbReference type="CDD" id="cd18808">
    <property type="entry name" value="SF1_C_Upf1"/>
    <property type="match status" value="1"/>
</dbReference>
<dbReference type="GO" id="GO:0003677">
    <property type="term" value="F:DNA binding"/>
    <property type="evidence" value="ECO:0007669"/>
    <property type="project" value="UniProtKB-UniRule"/>
</dbReference>
<comment type="subcellular location">
    <subcellularLocation>
        <location evidence="19">Nucleus</location>
    </subcellularLocation>
    <subcellularLocation>
        <location evidence="19">Chromosome</location>
    </subcellularLocation>
</comment>
<dbReference type="CDD" id="cd18041">
    <property type="entry name" value="DEXXQc_DNA2"/>
    <property type="match status" value="1"/>
</dbReference>
<feature type="domain" description="DNA2/NAM7 helicase-like C-terminal" evidence="23">
    <location>
        <begin position="1188"/>
        <end position="1429"/>
    </location>
</feature>
<dbReference type="InterPro" id="IPR011604">
    <property type="entry name" value="PDDEXK-like_dom_sf"/>
</dbReference>
<dbReference type="InterPro" id="IPR045055">
    <property type="entry name" value="DNA2/NAM7-like"/>
</dbReference>
<evidence type="ECO:0000256" key="20">
    <source>
        <dbReference type="SAM" id="MobiDB-lite"/>
    </source>
</evidence>
<evidence type="ECO:0000256" key="7">
    <source>
        <dbReference type="ARBA" id="ARBA00022741"/>
    </source>
</evidence>
<keyword evidence="10 19" id="KW-0347">Helicase</keyword>
<keyword evidence="14 19" id="KW-0238">DNA-binding</keyword>
<keyword evidence="15 19" id="KW-0234">DNA repair</keyword>
<evidence type="ECO:0000256" key="17">
    <source>
        <dbReference type="ARBA" id="ARBA00023268"/>
    </source>
</evidence>